<dbReference type="InterPro" id="IPR036443">
    <property type="entry name" value="Znf_RanBP2_sf"/>
</dbReference>
<evidence type="ECO:0000256" key="4">
    <source>
        <dbReference type="ARBA" id="ARBA00022692"/>
    </source>
</evidence>
<evidence type="ECO:0000256" key="9">
    <source>
        <dbReference type="ARBA" id="ARBA00022989"/>
    </source>
</evidence>
<dbReference type="GO" id="GO:0004252">
    <property type="term" value="F:serine-type endopeptidase activity"/>
    <property type="evidence" value="ECO:0007669"/>
    <property type="project" value="InterPro"/>
</dbReference>
<dbReference type="SUPFAM" id="SSF90209">
    <property type="entry name" value="Ran binding protein zinc finger-like"/>
    <property type="match status" value="1"/>
</dbReference>
<keyword evidence="15" id="KW-1185">Reference proteome</keyword>
<keyword evidence="5" id="KW-0479">Metal-binding</keyword>
<reference evidence="14 15" key="1">
    <citation type="submission" date="2020-08" db="EMBL/GenBank/DDBJ databases">
        <title>Plant Genome Project.</title>
        <authorList>
            <person name="Zhang R.-G."/>
        </authorList>
    </citation>
    <scope>NUCLEOTIDE SEQUENCE [LARGE SCALE GENOMIC DNA]</scope>
    <source>
        <tissue evidence="14">Rhizome</tissue>
    </source>
</reference>
<gene>
    <name evidence="14" type="ORF">ZIOFF_019502</name>
</gene>
<dbReference type="InterPro" id="IPR001876">
    <property type="entry name" value="Znf_RanBP2"/>
</dbReference>
<keyword evidence="6 11" id="KW-0863">Zinc-finger</keyword>
<evidence type="ECO:0000256" key="2">
    <source>
        <dbReference type="ARBA" id="ARBA00009045"/>
    </source>
</evidence>
<evidence type="ECO:0000256" key="1">
    <source>
        <dbReference type="ARBA" id="ARBA00004141"/>
    </source>
</evidence>
<evidence type="ECO:0000313" key="14">
    <source>
        <dbReference type="EMBL" id="KAG6522362.1"/>
    </source>
</evidence>
<comment type="caution">
    <text evidence="14">The sequence shown here is derived from an EMBL/GenBank/DDBJ whole genome shotgun (WGS) entry which is preliminary data.</text>
</comment>
<protein>
    <recommendedName>
        <fullName evidence="13">RanBP2-type domain-containing protein</fullName>
    </recommendedName>
</protein>
<dbReference type="AlphaFoldDB" id="A0A8J5HRU7"/>
<feature type="transmembrane region" description="Helical" evidence="12">
    <location>
        <begin position="164"/>
        <end position="190"/>
    </location>
</feature>
<dbReference type="PANTHER" id="PTHR43066:SF1">
    <property type="entry name" value="RHOMBOID PROTEIN 2"/>
    <property type="match status" value="1"/>
</dbReference>
<dbReference type="PROSITE" id="PS50199">
    <property type="entry name" value="ZF_RANBP2_2"/>
    <property type="match status" value="1"/>
</dbReference>
<sequence length="380" mass="43349">MSWYYFRSRNHNRDGGAWGRMTRGMLPLLALQVASEFHRLGHKPPVTAGLLLANTIVYVRPSFLDRLLPTLHEVSFNPHFIVKRIVSFDWPSLEQFVVSLIVLAKSFNALYCYGKSTTGSVYGDLKRFFLSPFYHLDDAHLFYNMTSLLWKGIQLETSMDSMEFVSMVAILLGMSQGITLLMARGLLIFFGYERAYYNEFSVGFSGVLFALKVVLNAYSDEYTYVHSMVIPTRYAAWAELILIQVLVPGVSFMGHLGGILAGLLYLKLRSSYRGLDPLSALIRKAFGVVSWPLRFVKNIFNLQRRRISGGGRVGSTQPRFQSGVWRCDTCTYDNSMHDDVCEMCSTPRWGDGFRQVRQSNPSNNNLSVEELRLRRLERFG</sequence>
<keyword evidence="4 12" id="KW-0812">Transmembrane</keyword>
<keyword evidence="8" id="KW-0862">Zinc</keyword>
<dbReference type="GO" id="GO:0016020">
    <property type="term" value="C:membrane"/>
    <property type="evidence" value="ECO:0007669"/>
    <property type="project" value="UniProtKB-SubCell"/>
</dbReference>
<keyword evidence="9 12" id="KW-1133">Transmembrane helix</keyword>
<keyword evidence="10 12" id="KW-0472">Membrane</keyword>
<evidence type="ECO:0000256" key="5">
    <source>
        <dbReference type="ARBA" id="ARBA00022723"/>
    </source>
</evidence>
<dbReference type="PANTHER" id="PTHR43066">
    <property type="entry name" value="RHOMBOID-RELATED PROTEIN"/>
    <property type="match status" value="1"/>
</dbReference>
<dbReference type="GO" id="GO:0008270">
    <property type="term" value="F:zinc ion binding"/>
    <property type="evidence" value="ECO:0007669"/>
    <property type="project" value="UniProtKB-KW"/>
</dbReference>
<evidence type="ECO:0000256" key="8">
    <source>
        <dbReference type="ARBA" id="ARBA00022833"/>
    </source>
</evidence>
<feature type="domain" description="RanBP2-type" evidence="13">
    <location>
        <begin position="321"/>
        <end position="350"/>
    </location>
</feature>
<feature type="transmembrane region" description="Helical" evidence="12">
    <location>
        <begin position="240"/>
        <end position="266"/>
    </location>
</feature>
<dbReference type="Proteomes" id="UP000734854">
    <property type="component" value="Unassembled WGS sequence"/>
</dbReference>
<evidence type="ECO:0000256" key="7">
    <source>
        <dbReference type="ARBA" id="ARBA00022801"/>
    </source>
</evidence>
<dbReference type="Gene3D" id="1.20.1540.10">
    <property type="entry name" value="Rhomboid-like"/>
    <property type="match status" value="1"/>
</dbReference>
<dbReference type="Pfam" id="PF01694">
    <property type="entry name" value="Rhomboid"/>
    <property type="match status" value="1"/>
</dbReference>
<feature type="transmembrane region" description="Helical" evidence="12">
    <location>
        <begin position="202"/>
        <end position="219"/>
    </location>
</feature>
<dbReference type="Gene3D" id="2.30.30.380">
    <property type="entry name" value="Zn-finger domain of Sec23/24"/>
    <property type="match status" value="1"/>
</dbReference>
<organism evidence="14 15">
    <name type="scientific">Zingiber officinale</name>
    <name type="common">Ginger</name>
    <name type="synonym">Amomum zingiber</name>
    <dbReference type="NCBI Taxonomy" id="94328"/>
    <lineage>
        <taxon>Eukaryota</taxon>
        <taxon>Viridiplantae</taxon>
        <taxon>Streptophyta</taxon>
        <taxon>Embryophyta</taxon>
        <taxon>Tracheophyta</taxon>
        <taxon>Spermatophyta</taxon>
        <taxon>Magnoliopsida</taxon>
        <taxon>Liliopsida</taxon>
        <taxon>Zingiberales</taxon>
        <taxon>Zingiberaceae</taxon>
        <taxon>Zingiber</taxon>
    </lineage>
</organism>
<evidence type="ECO:0000256" key="3">
    <source>
        <dbReference type="ARBA" id="ARBA00022670"/>
    </source>
</evidence>
<evidence type="ECO:0000313" key="15">
    <source>
        <dbReference type="Proteomes" id="UP000734854"/>
    </source>
</evidence>
<proteinExistence type="inferred from homology"/>
<keyword evidence="3" id="KW-0645">Protease</keyword>
<accession>A0A8J5HRU7</accession>
<dbReference type="PROSITE" id="PS01358">
    <property type="entry name" value="ZF_RANBP2_1"/>
    <property type="match status" value="1"/>
</dbReference>
<evidence type="ECO:0000256" key="6">
    <source>
        <dbReference type="ARBA" id="ARBA00022771"/>
    </source>
</evidence>
<dbReference type="InterPro" id="IPR022764">
    <property type="entry name" value="Peptidase_S54_rhomboid_dom"/>
</dbReference>
<comment type="similarity">
    <text evidence="2">Belongs to the peptidase S54 family.</text>
</comment>
<name>A0A8J5HRU7_ZINOF</name>
<dbReference type="EMBL" id="JACMSC010000005">
    <property type="protein sequence ID" value="KAG6522362.1"/>
    <property type="molecule type" value="Genomic_DNA"/>
</dbReference>
<comment type="subcellular location">
    <subcellularLocation>
        <location evidence="1">Membrane</location>
        <topology evidence="1">Multi-pass membrane protein</topology>
    </subcellularLocation>
</comment>
<dbReference type="InterPro" id="IPR035952">
    <property type="entry name" value="Rhomboid-like_sf"/>
</dbReference>
<dbReference type="GO" id="GO:0006508">
    <property type="term" value="P:proteolysis"/>
    <property type="evidence" value="ECO:0007669"/>
    <property type="project" value="UniProtKB-KW"/>
</dbReference>
<evidence type="ECO:0000256" key="10">
    <source>
        <dbReference type="ARBA" id="ARBA00023136"/>
    </source>
</evidence>
<dbReference type="SMART" id="SM00547">
    <property type="entry name" value="ZnF_RBZ"/>
    <property type="match status" value="1"/>
</dbReference>
<dbReference type="SUPFAM" id="SSF144091">
    <property type="entry name" value="Rhomboid-like"/>
    <property type="match status" value="1"/>
</dbReference>
<keyword evidence="7" id="KW-0378">Hydrolase</keyword>
<evidence type="ECO:0000256" key="11">
    <source>
        <dbReference type="PROSITE-ProRule" id="PRU00322"/>
    </source>
</evidence>
<evidence type="ECO:0000259" key="13">
    <source>
        <dbReference type="PROSITE" id="PS50199"/>
    </source>
</evidence>
<evidence type="ECO:0000256" key="12">
    <source>
        <dbReference type="SAM" id="Phobius"/>
    </source>
</evidence>